<keyword evidence="1" id="KW-1133">Transmembrane helix</keyword>
<reference evidence="2 3" key="1">
    <citation type="journal article" date="2015" name="Genome Announc.">
        <title>Complete Genome Sequence of Spiroplasma kunkelii Strain CR2-3x, Causal Agent of Corn Stunt Disease in Zea mays L.</title>
        <authorList>
            <person name="Davis R.E."/>
            <person name="Shao J."/>
            <person name="Dally E.L."/>
            <person name="Zhao Y."/>
            <person name="Gasparich G.E."/>
            <person name="Gaynor B.J."/>
            <person name="Athey J.C."/>
            <person name="Harrison N.A."/>
            <person name="Donofrio N."/>
        </authorList>
    </citation>
    <scope>NUCLEOTIDE SEQUENCE [LARGE SCALE GENOMIC DNA]</scope>
    <source>
        <strain evidence="2 3">CR2-3x</strain>
    </source>
</reference>
<accession>A0A0K2JF19</accession>
<dbReference type="Proteomes" id="UP000062963">
    <property type="component" value="Chromosome"/>
</dbReference>
<evidence type="ECO:0000313" key="3">
    <source>
        <dbReference type="Proteomes" id="UP000062963"/>
    </source>
</evidence>
<dbReference type="PATRIC" id="fig|273035.7.peg.110"/>
<keyword evidence="1" id="KW-0472">Membrane</keyword>
<keyword evidence="3" id="KW-1185">Reference proteome</keyword>
<sequence length="101" mass="11556">MPTWLTTIFSVVIILGIFAWIGLSIYQKNKQIQGKKKEIERKEDKKMLGMYLTTAVNFLTSPTPKTMSDSMSGTWTGLSSALWKVKETYSQAYHKHIILII</sequence>
<dbReference type="AlphaFoldDB" id="A0A0K2JF19"/>
<name>A0A0K2JF19_SPIKU</name>
<proteinExistence type="predicted"/>
<dbReference type="Pfam" id="PF11044">
    <property type="entry name" value="TMEMspv1-c74-12"/>
    <property type="match status" value="1"/>
</dbReference>
<evidence type="ECO:0000256" key="1">
    <source>
        <dbReference type="SAM" id="Phobius"/>
    </source>
</evidence>
<gene>
    <name evidence="2" type="ORF">SKUN_0093</name>
</gene>
<organism evidence="2 3">
    <name type="scientific">Spiroplasma kunkelii CR2-3x</name>
    <dbReference type="NCBI Taxonomy" id="273035"/>
    <lineage>
        <taxon>Bacteria</taxon>
        <taxon>Bacillati</taxon>
        <taxon>Mycoplasmatota</taxon>
        <taxon>Mollicutes</taxon>
        <taxon>Entomoplasmatales</taxon>
        <taxon>Spiroplasmataceae</taxon>
        <taxon>Spiroplasma</taxon>
    </lineage>
</organism>
<dbReference type="RefSeq" id="WP_053390384.1">
    <property type="nucleotide sequence ID" value="NZ_CP010899.1"/>
</dbReference>
<dbReference type="KEGG" id="skn:SKUN_0093"/>
<evidence type="ECO:0000313" key="2">
    <source>
        <dbReference type="EMBL" id="ALA97017.1"/>
    </source>
</evidence>
<dbReference type="EMBL" id="CP010899">
    <property type="protein sequence ID" value="ALA97017.1"/>
    <property type="molecule type" value="Genomic_DNA"/>
</dbReference>
<keyword evidence="1" id="KW-0812">Transmembrane</keyword>
<protein>
    <submittedName>
        <fullName evidence="2">Spiroplasmavirus-related protein</fullName>
    </submittedName>
</protein>
<feature type="transmembrane region" description="Helical" evidence="1">
    <location>
        <begin position="6"/>
        <end position="26"/>
    </location>
</feature>